<sequence>MSETLDAIVVGAGSAGLAAVREIGKRTDRFLLVNDGPYGTTCARVGCMPSKVLIEVANAFHNRGILDTLGIRGGAGLSVDLPAVLARVRALRDDFVAGTLKLTDRLGDRSISGRAKLIGPGRVEVGSREYRARSIVLATGSSPVVPKSWRAFGDRILTTDSLFEQQALPGRIAVVGLGAIGVEIAQALSRLGVQVWGFDAAERIAGLADPKVETVLREALGAEFRIRTGVAVELAEAAGGIAVKAGDERIVVDKVLAAIGRRPNLADLGFDTLGVKLDERGMPPVDPGTMRIGDLPVFLAGDANGDRALLHEAADEGHIAGLNAVAEKPLCFQRRTPLGVVFCAPNLATVGLRFDRFDEATMVVGEADFRRQSRARMSGRDRGLARVYADRESGRLLGATMCVPEGEHMAHLLALAVGQGLTVADLLRMPIYHPVLEEGLRGAFRELARQLPGSGDSDLAACGGFQAEALD</sequence>
<evidence type="ECO:0000313" key="6">
    <source>
        <dbReference type="EMBL" id="TXL68314.1"/>
    </source>
</evidence>
<dbReference type="EC" id="1.8.1.4" evidence="6"/>
<dbReference type="GO" id="GO:0016616">
    <property type="term" value="F:oxidoreductase activity, acting on the CH-OH group of donors, NAD or NADP as acceptor"/>
    <property type="evidence" value="ECO:0007669"/>
    <property type="project" value="UniProtKB-ARBA"/>
</dbReference>
<dbReference type="NCBIfam" id="NF004939">
    <property type="entry name" value="PRK06292.1-1"/>
    <property type="match status" value="1"/>
</dbReference>
<dbReference type="PANTHER" id="PTHR43014:SF4">
    <property type="entry name" value="PYRIDINE NUCLEOTIDE-DISULFIDE OXIDOREDUCTASE RCLA-RELATED"/>
    <property type="match status" value="1"/>
</dbReference>
<feature type="domain" description="Pyridine nucleotide-disulphide oxidoreductase dimerisation" evidence="4">
    <location>
        <begin position="340"/>
        <end position="441"/>
    </location>
</feature>
<dbReference type="InterPro" id="IPR036188">
    <property type="entry name" value="FAD/NAD-bd_sf"/>
</dbReference>
<dbReference type="RefSeq" id="WP_147702455.1">
    <property type="nucleotide sequence ID" value="NZ_VDUY01000001.1"/>
</dbReference>
<evidence type="ECO:0000256" key="2">
    <source>
        <dbReference type="ARBA" id="ARBA00022630"/>
    </source>
</evidence>
<proteinExistence type="predicted"/>
<dbReference type="SUPFAM" id="SSF51905">
    <property type="entry name" value="FAD/NAD(P)-binding domain"/>
    <property type="match status" value="1"/>
</dbReference>
<evidence type="ECO:0000313" key="7">
    <source>
        <dbReference type="Proteomes" id="UP000321548"/>
    </source>
</evidence>
<dbReference type="Gene3D" id="3.30.390.30">
    <property type="match status" value="1"/>
</dbReference>
<dbReference type="PANTHER" id="PTHR43014">
    <property type="entry name" value="MERCURIC REDUCTASE"/>
    <property type="match status" value="1"/>
</dbReference>
<dbReference type="OrthoDB" id="178496at2"/>
<keyword evidence="7" id="KW-1185">Reference proteome</keyword>
<dbReference type="InterPro" id="IPR029752">
    <property type="entry name" value="D-isomer_DH_CS1"/>
</dbReference>
<dbReference type="Gene3D" id="3.50.50.60">
    <property type="entry name" value="FAD/NAD(P)-binding domain"/>
    <property type="match status" value="2"/>
</dbReference>
<dbReference type="GO" id="GO:0004148">
    <property type="term" value="F:dihydrolipoyl dehydrogenase (NADH) activity"/>
    <property type="evidence" value="ECO:0007669"/>
    <property type="project" value="UniProtKB-EC"/>
</dbReference>
<dbReference type="Pfam" id="PF07992">
    <property type="entry name" value="Pyr_redox_2"/>
    <property type="match status" value="1"/>
</dbReference>
<comment type="cofactor">
    <cofactor evidence="1">
        <name>FAD</name>
        <dbReference type="ChEBI" id="CHEBI:57692"/>
    </cofactor>
</comment>
<name>A0A5C8P5B7_9BURK</name>
<comment type="caution">
    <text evidence="6">The sequence shown here is derived from an EMBL/GenBank/DDBJ whole genome shotgun (WGS) entry which is preliminary data.</text>
</comment>
<feature type="domain" description="FAD/NAD(P)-binding" evidence="5">
    <location>
        <begin position="6"/>
        <end position="317"/>
    </location>
</feature>
<evidence type="ECO:0000259" key="5">
    <source>
        <dbReference type="Pfam" id="PF07992"/>
    </source>
</evidence>
<keyword evidence="2" id="KW-0285">Flavoprotein</keyword>
<evidence type="ECO:0000256" key="3">
    <source>
        <dbReference type="ARBA" id="ARBA00022827"/>
    </source>
</evidence>
<protein>
    <submittedName>
        <fullName evidence="6">Dihydrolipoyl dehydrogenase</fullName>
        <ecNumber evidence="6">1.8.1.4</ecNumber>
    </submittedName>
</protein>
<dbReference type="InterPro" id="IPR016156">
    <property type="entry name" value="FAD/NAD-linked_Rdtase_dimer_sf"/>
</dbReference>
<dbReference type="SUPFAM" id="SSF55424">
    <property type="entry name" value="FAD/NAD-linked reductases, dimerisation (C-terminal) domain"/>
    <property type="match status" value="1"/>
</dbReference>
<dbReference type="Proteomes" id="UP000321548">
    <property type="component" value="Unassembled WGS sequence"/>
</dbReference>
<dbReference type="PROSITE" id="PS00065">
    <property type="entry name" value="D_2_HYDROXYACID_DH_1"/>
    <property type="match status" value="1"/>
</dbReference>
<gene>
    <name evidence="6" type="ORF">FHP08_01080</name>
</gene>
<keyword evidence="3" id="KW-0274">FAD</keyword>
<dbReference type="PRINTS" id="PR00368">
    <property type="entry name" value="FADPNR"/>
</dbReference>
<dbReference type="EMBL" id="VDUY01000001">
    <property type="protein sequence ID" value="TXL68314.1"/>
    <property type="molecule type" value="Genomic_DNA"/>
</dbReference>
<dbReference type="PRINTS" id="PR00411">
    <property type="entry name" value="PNDRDTASEI"/>
</dbReference>
<dbReference type="AlphaFoldDB" id="A0A5C8P5B7"/>
<dbReference type="InterPro" id="IPR004099">
    <property type="entry name" value="Pyr_nucl-diS_OxRdtase_dimer"/>
</dbReference>
<reference evidence="6 7" key="1">
    <citation type="submission" date="2019-06" db="EMBL/GenBank/DDBJ databases">
        <title>Quisquiliibacterium sp. nov., isolated from a maize field.</title>
        <authorList>
            <person name="Lin S.-Y."/>
            <person name="Tsai C.-F."/>
            <person name="Young C.-C."/>
        </authorList>
    </citation>
    <scope>NUCLEOTIDE SEQUENCE [LARGE SCALE GENOMIC DNA]</scope>
    <source>
        <strain evidence="6 7">CC-CFT501</strain>
    </source>
</reference>
<accession>A0A5C8P5B7</accession>
<evidence type="ECO:0000259" key="4">
    <source>
        <dbReference type="Pfam" id="PF02852"/>
    </source>
</evidence>
<evidence type="ECO:0000256" key="1">
    <source>
        <dbReference type="ARBA" id="ARBA00001974"/>
    </source>
</evidence>
<dbReference type="GO" id="GO:0003955">
    <property type="term" value="F:NAD(P)H dehydrogenase (quinone) activity"/>
    <property type="evidence" value="ECO:0007669"/>
    <property type="project" value="TreeGrafter"/>
</dbReference>
<dbReference type="GO" id="GO:0050660">
    <property type="term" value="F:flavin adenine dinucleotide binding"/>
    <property type="evidence" value="ECO:0007669"/>
    <property type="project" value="TreeGrafter"/>
</dbReference>
<keyword evidence="6" id="KW-0560">Oxidoreductase</keyword>
<organism evidence="6 7">
    <name type="scientific">Zeimonas arvi</name>
    <dbReference type="NCBI Taxonomy" id="2498847"/>
    <lineage>
        <taxon>Bacteria</taxon>
        <taxon>Pseudomonadati</taxon>
        <taxon>Pseudomonadota</taxon>
        <taxon>Betaproteobacteria</taxon>
        <taxon>Burkholderiales</taxon>
        <taxon>Burkholderiaceae</taxon>
        <taxon>Zeimonas</taxon>
    </lineage>
</organism>
<dbReference type="InterPro" id="IPR023753">
    <property type="entry name" value="FAD/NAD-binding_dom"/>
</dbReference>
<dbReference type="Pfam" id="PF02852">
    <property type="entry name" value="Pyr_redox_dim"/>
    <property type="match status" value="1"/>
</dbReference>